<dbReference type="AlphaFoldDB" id="A0A6G0J255"/>
<evidence type="ECO:0000256" key="1">
    <source>
        <dbReference type="SAM" id="MobiDB-lite"/>
    </source>
</evidence>
<organism evidence="2 3">
    <name type="scientific">Larimichthys crocea</name>
    <name type="common">Large yellow croaker</name>
    <name type="synonym">Pseudosciaena crocea</name>
    <dbReference type="NCBI Taxonomy" id="215358"/>
    <lineage>
        <taxon>Eukaryota</taxon>
        <taxon>Metazoa</taxon>
        <taxon>Chordata</taxon>
        <taxon>Craniata</taxon>
        <taxon>Vertebrata</taxon>
        <taxon>Euteleostomi</taxon>
        <taxon>Actinopterygii</taxon>
        <taxon>Neopterygii</taxon>
        <taxon>Teleostei</taxon>
        <taxon>Neoteleostei</taxon>
        <taxon>Acanthomorphata</taxon>
        <taxon>Eupercaria</taxon>
        <taxon>Sciaenidae</taxon>
        <taxon>Larimichthys</taxon>
    </lineage>
</organism>
<comment type="caution">
    <text evidence="2">The sequence shown here is derived from an EMBL/GenBank/DDBJ whole genome shotgun (WGS) entry which is preliminary data.</text>
</comment>
<protein>
    <submittedName>
        <fullName evidence="2">Uncharacterized protein</fullName>
    </submittedName>
</protein>
<proteinExistence type="predicted"/>
<dbReference type="EMBL" id="REGW02000004">
    <property type="protein sequence ID" value="KAE8297687.1"/>
    <property type="molecule type" value="Genomic_DNA"/>
</dbReference>
<dbReference type="Proteomes" id="UP000424527">
    <property type="component" value="Unassembled WGS sequence"/>
</dbReference>
<evidence type="ECO:0000313" key="2">
    <source>
        <dbReference type="EMBL" id="KAE8297687.1"/>
    </source>
</evidence>
<name>A0A6G0J255_LARCR</name>
<sequence length="150" mass="15950">MESITLQWRSSLSLSDGSGVTNAAAVHAASHGHAGSECFSSSSSSTSSSTFLLHAASQPGELAGPMPQPCKRGNSRQARPRLFQQSQRPTEQQQQQRRSRSGVAAAAATVAVANRAQLSQTLQHPQHPCRTGTQRGIQDLGMLLLRSYAI</sequence>
<feature type="compositionally biased region" description="Low complexity" evidence="1">
    <location>
        <begin position="34"/>
        <end position="50"/>
    </location>
</feature>
<keyword evidence="3" id="KW-1185">Reference proteome</keyword>
<feature type="region of interest" description="Disordered" evidence="1">
    <location>
        <begin position="34"/>
        <end position="104"/>
    </location>
</feature>
<accession>A0A6G0J255</accession>
<feature type="compositionally biased region" description="Low complexity" evidence="1">
    <location>
        <begin position="84"/>
        <end position="104"/>
    </location>
</feature>
<evidence type="ECO:0000313" key="3">
    <source>
        <dbReference type="Proteomes" id="UP000424527"/>
    </source>
</evidence>
<gene>
    <name evidence="2" type="ORF">D5F01_LYC04325</name>
</gene>
<reference evidence="2 3" key="1">
    <citation type="submission" date="2019-07" db="EMBL/GenBank/DDBJ databases">
        <title>Chromosome genome assembly for large yellow croaker.</title>
        <authorList>
            <person name="Xiao S."/>
        </authorList>
    </citation>
    <scope>NUCLEOTIDE SEQUENCE [LARGE SCALE GENOMIC DNA]</scope>
    <source>
        <strain evidence="2">JMULYC20181020</strain>
        <tissue evidence="2">Muscle</tissue>
    </source>
</reference>